<protein>
    <submittedName>
        <fullName evidence="3">BZIP domain-containing protein</fullName>
    </submittedName>
</protein>
<feature type="region of interest" description="Disordered" evidence="1">
    <location>
        <begin position="157"/>
        <end position="201"/>
    </location>
</feature>
<organism evidence="2 3">
    <name type="scientific">Panagrellus redivivus</name>
    <name type="common">Microworm</name>
    <dbReference type="NCBI Taxonomy" id="6233"/>
    <lineage>
        <taxon>Eukaryota</taxon>
        <taxon>Metazoa</taxon>
        <taxon>Ecdysozoa</taxon>
        <taxon>Nematoda</taxon>
        <taxon>Chromadorea</taxon>
        <taxon>Rhabditida</taxon>
        <taxon>Tylenchina</taxon>
        <taxon>Panagrolaimomorpha</taxon>
        <taxon>Panagrolaimoidea</taxon>
        <taxon>Panagrolaimidae</taxon>
        <taxon>Panagrellus</taxon>
    </lineage>
</organism>
<dbReference type="WBParaSite" id="Pan_g11913.t1">
    <property type="protein sequence ID" value="Pan_g11913.t1"/>
    <property type="gene ID" value="Pan_g11913"/>
</dbReference>
<keyword evidence="2" id="KW-1185">Reference proteome</keyword>
<accession>A0A7E4URG2</accession>
<reference evidence="3" key="2">
    <citation type="submission" date="2020-10" db="UniProtKB">
        <authorList>
            <consortium name="WormBaseParasite"/>
        </authorList>
    </citation>
    <scope>IDENTIFICATION</scope>
</reference>
<sequence length="318" mass="35752">MSASTSHQKQPKSATSSSLPEPPKPDVKTEPSLPTTEEKPEILPGMILRDTKLPGRKLEDRDVRIVHNKTLSAEERSAIGQRTKRIFAERKAKRKQIAERLHKNKRLKAEEREVKPDEPTEPVAVETSVDGIGKRIALLERTRRFQMGSLDVLAEKEVKKRKKRRVSAKSADSGGVEMTDDVKEEAEIVPSGSGNDEDGNVLDEDVEKEGEIKAVNVEGQVKALKSNVQINDLEKQAHNNIDVTIEPGTSQEEAIKPPANQQAQFVHPEPVQIMEHAEVYEEVIYVDEPDQYDQGQPIYYINPADQDQIIEIVETYEE</sequence>
<evidence type="ECO:0000313" key="3">
    <source>
        <dbReference type="WBParaSite" id="Pan_g11913.t1"/>
    </source>
</evidence>
<dbReference type="AlphaFoldDB" id="A0A7E4URG2"/>
<feature type="compositionally biased region" description="Polar residues" evidence="1">
    <location>
        <begin position="1"/>
        <end position="19"/>
    </location>
</feature>
<evidence type="ECO:0000313" key="2">
    <source>
        <dbReference type="Proteomes" id="UP000492821"/>
    </source>
</evidence>
<feature type="region of interest" description="Disordered" evidence="1">
    <location>
        <begin position="100"/>
        <end position="126"/>
    </location>
</feature>
<reference evidence="2" key="1">
    <citation type="journal article" date="2013" name="Genetics">
        <title>The draft genome and transcriptome of Panagrellus redivivus are shaped by the harsh demands of a free-living lifestyle.</title>
        <authorList>
            <person name="Srinivasan J."/>
            <person name="Dillman A.R."/>
            <person name="Macchietto M.G."/>
            <person name="Heikkinen L."/>
            <person name="Lakso M."/>
            <person name="Fracchia K.M."/>
            <person name="Antoshechkin I."/>
            <person name="Mortazavi A."/>
            <person name="Wong G."/>
            <person name="Sternberg P.W."/>
        </authorList>
    </citation>
    <scope>NUCLEOTIDE SEQUENCE [LARGE SCALE GENOMIC DNA]</scope>
    <source>
        <strain evidence="2">MT8872</strain>
    </source>
</reference>
<feature type="region of interest" description="Disordered" evidence="1">
    <location>
        <begin position="1"/>
        <end position="56"/>
    </location>
</feature>
<evidence type="ECO:0000256" key="1">
    <source>
        <dbReference type="SAM" id="MobiDB-lite"/>
    </source>
</evidence>
<feature type="compositionally biased region" description="Basic and acidic residues" evidence="1">
    <location>
        <begin position="100"/>
        <end position="118"/>
    </location>
</feature>
<dbReference type="Proteomes" id="UP000492821">
    <property type="component" value="Unassembled WGS sequence"/>
</dbReference>
<name>A0A7E4URG2_PANRE</name>
<proteinExistence type="predicted"/>